<gene>
    <name evidence="1" type="ORF">DMO17_00880</name>
</gene>
<evidence type="ECO:0000313" key="1">
    <source>
        <dbReference type="EMBL" id="PYC29283.1"/>
    </source>
</evidence>
<dbReference type="AlphaFoldDB" id="A0A2V4LTD3"/>
<reference evidence="1 2" key="1">
    <citation type="submission" date="2018-06" db="EMBL/GenBank/DDBJ databases">
        <title>Pseudomonas diversity within urban Lake Michigan freshwaters.</title>
        <authorList>
            <person name="Batrich M."/>
            <person name="Hatzopoulos T."/>
            <person name="Putonti C."/>
        </authorList>
    </citation>
    <scope>NUCLEOTIDE SEQUENCE [LARGE SCALE GENOMIC DNA]</scope>
    <source>
        <strain evidence="1 2">MB-090714</strain>
    </source>
</reference>
<evidence type="ECO:0000313" key="2">
    <source>
        <dbReference type="Proteomes" id="UP000248146"/>
    </source>
</evidence>
<dbReference type="Proteomes" id="UP000248146">
    <property type="component" value="Unassembled WGS sequence"/>
</dbReference>
<protein>
    <submittedName>
        <fullName evidence="1">Uncharacterized protein</fullName>
    </submittedName>
</protein>
<sequence>MTRWLFLLHLSLALVSGCGGYKMTYGVASKSGHVNYPLCEKAKQRVTDMQRISFELPPLFKQAPCRNWPDYGYNSKTDRVNVGIPGVIANESQMSIGGVYSMSFHAGPGRKEYYLSPEVFFIDYQEYLSKRSATSRLVTASWVEWSGGRCARFYSDNDTKLYLLRVVDYFCWEPVSGSDFPIHIGASEKLPPGHPPTNLDKELVEPVLSSLQINPVPPERLALWAGYRTEFCATLKKSYDEKSAVKLADDPDRRRSIRYLRECGYETPDAVGVGDWGDIFKPGGKLIGVAMGSESLRKISRVQFVELEKRLFELQLKSGVRPDIRVQKLSRDGNVLVEKFSITGPYSGQWYHVPPYYSDREGLGVRHDQELGWVLDVSIREGGLPLDLKIVGGN</sequence>
<name>A0A2V4LTD3_AQUAC</name>
<dbReference type="EMBL" id="QJRX01000001">
    <property type="protein sequence ID" value="PYC29283.1"/>
    <property type="molecule type" value="Genomic_DNA"/>
</dbReference>
<organism evidence="1 2">
    <name type="scientific">Aquipseudomonas alcaligenes</name>
    <name type="common">Pseudomonas alcaligenes</name>
    <dbReference type="NCBI Taxonomy" id="43263"/>
    <lineage>
        <taxon>Bacteria</taxon>
        <taxon>Pseudomonadati</taxon>
        <taxon>Pseudomonadota</taxon>
        <taxon>Gammaproteobacteria</taxon>
        <taxon>Pseudomonadales</taxon>
        <taxon>Pseudomonadaceae</taxon>
        <taxon>Aquipseudomonas</taxon>
    </lineage>
</organism>
<dbReference type="OrthoDB" id="6835994at2"/>
<dbReference type="RefSeq" id="WP_110680431.1">
    <property type="nucleotide sequence ID" value="NZ_QJRX01000001.1"/>
</dbReference>
<accession>A0A2V4LTD3</accession>
<comment type="caution">
    <text evidence="1">The sequence shown here is derived from an EMBL/GenBank/DDBJ whole genome shotgun (WGS) entry which is preliminary data.</text>
</comment>
<proteinExistence type="predicted"/>
<dbReference type="PROSITE" id="PS51257">
    <property type="entry name" value="PROKAR_LIPOPROTEIN"/>
    <property type="match status" value="1"/>
</dbReference>